<dbReference type="PANTHER" id="PTHR30193:SF41">
    <property type="entry name" value="DIACETYLCHITOBIOSE UPTAKE SYSTEM PERMEASE PROTEIN NGCF"/>
    <property type="match status" value="1"/>
</dbReference>
<dbReference type="PANTHER" id="PTHR30193">
    <property type="entry name" value="ABC TRANSPORTER PERMEASE PROTEIN"/>
    <property type="match status" value="1"/>
</dbReference>
<evidence type="ECO:0000313" key="11">
    <source>
        <dbReference type="Proteomes" id="UP000019753"/>
    </source>
</evidence>
<gene>
    <name evidence="10" type="ORF">N866_00900</name>
</gene>
<evidence type="ECO:0000259" key="9">
    <source>
        <dbReference type="PROSITE" id="PS50928"/>
    </source>
</evidence>
<evidence type="ECO:0000256" key="4">
    <source>
        <dbReference type="ARBA" id="ARBA00022692"/>
    </source>
</evidence>
<feature type="transmembrane region" description="Helical" evidence="7">
    <location>
        <begin position="300"/>
        <end position="321"/>
    </location>
</feature>
<accession>A0A021VQK4</accession>
<sequence>MVSSTKSIPATQAPPAPPAGGRRTSASSRREARTAAVFLAPFLLLFVAFILYPVLQAVAMSLFDWDLLTQSATDFGLDNYVRMLGGTGLTWSLTSMLSWRLVLLAVVVTLALAARRGRLGARTAAVTAAPLLLLVLALGIHPGPGGQWNDPRFWAALRHTVEFTVVATPLLVVGGLAMALLVNRKGRSSAFYRTAFFLPYVLPVSVVTLIWIYLLNPDRGLVAWLTERLGLGAVDYLNEPTTALPAVILTTVWWTVGFTMILFLAGLQDIEPSLYEAASLDGAGRWDSFLHITVPGLKRVTVLVVVSQVIASFQIFGQVYLMTRGGPGDSSLVLIQHVYESGIRDSALGYASALSLVLLVVILVVSLAQLKLLRSEES</sequence>
<feature type="transmembrane region" description="Helical" evidence="7">
    <location>
        <begin position="124"/>
        <end position="143"/>
    </location>
</feature>
<dbReference type="InterPro" id="IPR051393">
    <property type="entry name" value="ABC_transporter_permease"/>
</dbReference>
<evidence type="ECO:0000256" key="6">
    <source>
        <dbReference type="ARBA" id="ARBA00023136"/>
    </source>
</evidence>
<dbReference type="RefSeq" id="WP_081802540.1">
    <property type="nucleotide sequence ID" value="NZ_AXCW01000096.1"/>
</dbReference>
<evidence type="ECO:0000256" key="2">
    <source>
        <dbReference type="ARBA" id="ARBA00022448"/>
    </source>
</evidence>
<feature type="transmembrane region" description="Helical" evidence="7">
    <location>
        <begin position="243"/>
        <end position="265"/>
    </location>
</feature>
<dbReference type="Gene3D" id="1.10.3720.10">
    <property type="entry name" value="MetI-like"/>
    <property type="match status" value="2"/>
</dbReference>
<dbReference type="PROSITE" id="PS50928">
    <property type="entry name" value="ABC_TM1"/>
    <property type="match status" value="1"/>
</dbReference>
<feature type="transmembrane region" description="Helical" evidence="7">
    <location>
        <begin position="35"/>
        <end position="55"/>
    </location>
</feature>
<evidence type="ECO:0000256" key="8">
    <source>
        <dbReference type="SAM" id="MobiDB-lite"/>
    </source>
</evidence>
<dbReference type="InterPro" id="IPR035906">
    <property type="entry name" value="MetI-like_sf"/>
</dbReference>
<organism evidence="10 11">
    <name type="scientific">Actinotalea ferrariae CF5-4</name>
    <dbReference type="NCBI Taxonomy" id="948458"/>
    <lineage>
        <taxon>Bacteria</taxon>
        <taxon>Bacillati</taxon>
        <taxon>Actinomycetota</taxon>
        <taxon>Actinomycetes</taxon>
        <taxon>Micrococcales</taxon>
        <taxon>Cellulomonadaceae</taxon>
        <taxon>Actinotalea</taxon>
    </lineage>
</organism>
<keyword evidence="11" id="KW-1185">Reference proteome</keyword>
<reference evidence="10 11" key="1">
    <citation type="submission" date="2014-01" db="EMBL/GenBank/DDBJ databases">
        <title>Actinotalea ferrariae CF5-4.</title>
        <authorList>
            <person name="Chen F."/>
            <person name="Li Y."/>
            <person name="Wang G."/>
        </authorList>
    </citation>
    <scope>NUCLEOTIDE SEQUENCE [LARGE SCALE GENOMIC DNA]</scope>
    <source>
        <strain evidence="10 11">CF5-4</strain>
    </source>
</reference>
<feature type="transmembrane region" description="Helical" evidence="7">
    <location>
        <begin position="163"/>
        <end position="182"/>
    </location>
</feature>
<protein>
    <submittedName>
        <fullName evidence="10">Sugar ABC transporter permease</fullName>
    </submittedName>
</protein>
<dbReference type="GO" id="GO:0055085">
    <property type="term" value="P:transmembrane transport"/>
    <property type="evidence" value="ECO:0007669"/>
    <property type="project" value="InterPro"/>
</dbReference>
<dbReference type="InterPro" id="IPR000515">
    <property type="entry name" value="MetI-like"/>
</dbReference>
<dbReference type="Pfam" id="PF00528">
    <property type="entry name" value="BPD_transp_1"/>
    <property type="match status" value="1"/>
</dbReference>
<evidence type="ECO:0000256" key="1">
    <source>
        <dbReference type="ARBA" id="ARBA00004651"/>
    </source>
</evidence>
<dbReference type="EMBL" id="AXCW01000096">
    <property type="protein sequence ID" value="EYR63398.1"/>
    <property type="molecule type" value="Genomic_DNA"/>
</dbReference>
<proteinExistence type="inferred from homology"/>
<dbReference type="SUPFAM" id="SSF161098">
    <property type="entry name" value="MetI-like"/>
    <property type="match status" value="2"/>
</dbReference>
<feature type="transmembrane region" description="Helical" evidence="7">
    <location>
        <begin position="194"/>
        <end position="214"/>
    </location>
</feature>
<comment type="caution">
    <text evidence="10">The sequence shown here is derived from an EMBL/GenBank/DDBJ whole genome shotgun (WGS) entry which is preliminary data.</text>
</comment>
<keyword evidence="6 7" id="KW-0472">Membrane</keyword>
<comment type="similarity">
    <text evidence="7">Belongs to the binding-protein-dependent transport system permease family.</text>
</comment>
<evidence type="ECO:0000256" key="5">
    <source>
        <dbReference type="ARBA" id="ARBA00022989"/>
    </source>
</evidence>
<comment type="subcellular location">
    <subcellularLocation>
        <location evidence="1 7">Cell membrane</location>
        <topology evidence="1 7">Multi-pass membrane protein</topology>
    </subcellularLocation>
</comment>
<feature type="domain" description="ABC transmembrane type-1" evidence="9">
    <location>
        <begin position="157"/>
        <end position="369"/>
    </location>
</feature>
<feature type="region of interest" description="Disordered" evidence="8">
    <location>
        <begin position="1"/>
        <end position="26"/>
    </location>
</feature>
<evidence type="ECO:0000256" key="3">
    <source>
        <dbReference type="ARBA" id="ARBA00022475"/>
    </source>
</evidence>
<keyword evidence="2 7" id="KW-0813">Transport</keyword>
<dbReference type="GO" id="GO:0005886">
    <property type="term" value="C:plasma membrane"/>
    <property type="evidence" value="ECO:0007669"/>
    <property type="project" value="UniProtKB-SubCell"/>
</dbReference>
<dbReference type="OrthoDB" id="9805974at2"/>
<dbReference type="Proteomes" id="UP000019753">
    <property type="component" value="Unassembled WGS sequence"/>
</dbReference>
<feature type="transmembrane region" description="Helical" evidence="7">
    <location>
        <begin position="347"/>
        <end position="368"/>
    </location>
</feature>
<evidence type="ECO:0000256" key="7">
    <source>
        <dbReference type="RuleBase" id="RU363032"/>
    </source>
</evidence>
<name>A0A021VQK4_9CELL</name>
<dbReference type="CDD" id="cd06261">
    <property type="entry name" value="TM_PBP2"/>
    <property type="match status" value="1"/>
</dbReference>
<evidence type="ECO:0000313" key="10">
    <source>
        <dbReference type="EMBL" id="EYR63398.1"/>
    </source>
</evidence>
<keyword evidence="5 7" id="KW-1133">Transmembrane helix</keyword>
<dbReference type="AlphaFoldDB" id="A0A021VQK4"/>
<keyword evidence="4 7" id="KW-0812">Transmembrane</keyword>
<feature type="transmembrane region" description="Helical" evidence="7">
    <location>
        <begin position="89"/>
        <end position="112"/>
    </location>
</feature>
<keyword evidence="3" id="KW-1003">Cell membrane</keyword>